<proteinExistence type="predicted"/>
<organism evidence="6 7">
    <name type="scientific">Vescimonas coprocola</name>
    <dbReference type="NCBI Taxonomy" id="2714355"/>
    <lineage>
        <taxon>Bacteria</taxon>
        <taxon>Bacillati</taxon>
        <taxon>Bacillota</taxon>
        <taxon>Clostridia</taxon>
        <taxon>Eubacteriales</taxon>
        <taxon>Oscillospiraceae</taxon>
        <taxon>Vescimonas</taxon>
    </lineage>
</organism>
<feature type="domain" description="HTH crp-type" evidence="5">
    <location>
        <begin position="171"/>
        <end position="219"/>
    </location>
</feature>
<gene>
    <name evidence="6" type="ORF">MM50RIKEN_09660</name>
</gene>
<evidence type="ECO:0000313" key="6">
    <source>
        <dbReference type="EMBL" id="BCK81203.1"/>
    </source>
</evidence>
<evidence type="ECO:0000256" key="2">
    <source>
        <dbReference type="ARBA" id="ARBA00023125"/>
    </source>
</evidence>
<dbReference type="KEGG" id="vcop:MM50RIKEN_09660"/>
<dbReference type="InterPro" id="IPR000595">
    <property type="entry name" value="cNMP-bd_dom"/>
</dbReference>
<dbReference type="AlphaFoldDB" id="A0A810Q9E2"/>
<dbReference type="SUPFAM" id="SSF51206">
    <property type="entry name" value="cAMP-binding domain-like"/>
    <property type="match status" value="1"/>
</dbReference>
<accession>A0A810Q9E2</accession>
<dbReference type="Pfam" id="PF00027">
    <property type="entry name" value="cNMP_binding"/>
    <property type="match status" value="1"/>
</dbReference>
<dbReference type="CDD" id="cd00038">
    <property type="entry name" value="CAP_ED"/>
    <property type="match status" value="1"/>
</dbReference>
<protein>
    <submittedName>
        <fullName evidence="6">Cyclic nucleotide-binding protein</fullName>
    </submittedName>
</protein>
<dbReference type="GO" id="GO:0003677">
    <property type="term" value="F:DNA binding"/>
    <property type="evidence" value="ECO:0007669"/>
    <property type="project" value="UniProtKB-KW"/>
</dbReference>
<dbReference type="SMART" id="SM00100">
    <property type="entry name" value="cNMP"/>
    <property type="match status" value="1"/>
</dbReference>
<reference evidence="6" key="1">
    <citation type="submission" date="2020-09" db="EMBL/GenBank/DDBJ databases">
        <title>New species isolated from human feces.</title>
        <authorList>
            <person name="Kitahara M."/>
            <person name="Shigeno Y."/>
            <person name="Shime M."/>
            <person name="Matsumoto Y."/>
            <person name="Nakamura S."/>
            <person name="Motooka D."/>
            <person name="Fukuoka S."/>
            <person name="Nishikawa H."/>
            <person name="Benno Y."/>
        </authorList>
    </citation>
    <scope>NUCLEOTIDE SEQUENCE</scope>
    <source>
        <strain evidence="6">MM50</strain>
    </source>
</reference>
<feature type="domain" description="Cyclic nucleotide-binding" evidence="4">
    <location>
        <begin position="13"/>
        <end position="133"/>
    </location>
</feature>
<dbReference type="Pfam" id="PF13545">
    <property type="entry name" value="HTH_Crp_2"/>
    <property type="match status" value="1"/>
</dbReference>
<dbReference type="GO" id="GO:0006355">
    <property type="term" value="P:regulation of DNA-templated transcription"/>
    <property type="evidence" value="ECO:0007669"/>
    <property type="project" value="InterPro"/>
</dbReference>
<dbReference type="InterPro" id="IPR036390">
    <property type="entry name" value="WH_DNA-bd_sf"/>
</dbReference>
<dbReference type="SMART" id="SM00419">
    <property type="entry name" value="HTH_CRP"/>
    <property type="match status" value="1"/>
</dbReference>
<dbReference type="InterPro" id="IPR012318">
    <property type="entry name" value="HTH_CRP"/>
</dbReference>
<evidence type="ECO:0000256" key="3">
    <source>
        <dbReference type="ARBA" id="ARBA00023163"/>
    </source>
</evidence>
<dbReference type="EMBL" id="AP023418">
    <property type="protein sequence ID" value="BCK81203.1"/>
    <property type="molecule type" value="Genomic_DNA"/>
</dbReference>
<dbReference type="SUPFAM" id="SSF46785">
    <property type="entry name" value="Winged helix' DNA-binding domain"/>
    <property type="match status" value="1"/>
</dbReference>
<keyword evidence="3" id="KW-0804">Transcription</keyword>
<dbReference type="RefSeq" id="WP_213541966.1">
    <property type="nucleotide sequence ID" value="NZ_AP023418.1"/>
</dbReference>
<sequence>MQPDIPLLQQTILFSGIEAEELRHLLTCLGGSVRRYGRGEFLWHAGDTVLQAGIVLQGAVDAVQYREDGAMQLVARHTAGGVFGEMLMAAGEASPVSVLSPEGAEVLFLPLERIMEGCERHCEGHARLRMNLLRESAQKFWQMRHRVTYLSEPSLRRRVLLYLQDCRSRQGSDCFRLSLSREEMAAYLAVNRSALSRELSRLQQEGLIEFYRNSFRLHFSPEQLSVTEM</sequence>
<evidence type="ECO:0000259" key="5">
    <source>
        <dbReference type="SMART" id="SM00419"/>
    </source>
</evidence>
<name>A0A810Q9E2_9FIRM</name>
<keyword evidence="2" id="KW-0238">DNA-binding</keyword>
<keyword evidence="7" id="KW-1185">Reference proteome</keyword>
<dbReference type="Proteomes" id="UP000681035">
    <property type="component" value="Chromosome"/>
</dbReference>
<evidence type="ECO:0000259" key="4">
    <source>
        <dbReference type="SMART" id="SM00100"/>
    </source>
</evidence>
<evidence type="ECO:0000256" key="1">
    <source>
        <dbReference type="ARBA" id="ARBA00023015"/>
    </source>
</evidence>
<evidence type="ECO:0000313" key="7">
    <source>
        <dbReference type="Proteomes" id="UP000681035"/>
    </source>
</evidence>
<dbReference type="InterPro" id="IPR018490">
    <property type="entry name" value="cNMP-bd_dom_sf"/>
</dbReference>
<dbReference type="InterPro" id="IPR014710">
    <property type="entry name" value="RmlC-like_jellyroll"/>
</dbReference>
<keyword evidence="1" id="KW-0805">Transcription regulation</keyword>
<dbReference type="Gene3D" id="2.60.120.10">
    <property type="entry name" value="Jelly Rolls"/>
    <property type="match status" value="1"/>
</dbReference>